<dbReference type="Proteomes" id="UP001196413">
    <property type="component" value="Unassembled WGS sequence"/>
</dbReference>
<reference evidence="1" key="1">
    <citation type="submission" date="2021-06" db="EMBL/GenBank/DDBJ databases">
        <title>Parelaphostrongylus tenuis whole genome reference sequence.</title>
        <authorList>
            <person name="Garwood T.J."/>
            <person name="Larsen P.A."/>
            <person name="Fountain-Jones N.M."/>
            <person name="Garbe J.R."/>
            <person name="Macchietto M.G."/>
            <person name="Kania S.A."/>
            <person name="Gerhold R.W."/>
            <person name="Richards J.E."/>
            <person name="Wolf T.M."/>
        </authorList>
    </citation>
    <scope>NUCLEOTIDE SEQUENCE</scope>
    <source>
        <strain evidence="1">MNPRO001-30</strain>
        <tissue evidence="1">Meninges</tissue>
    </source>
</reference>
<protein>
    <submittedName>
        <fullName evidence="1">Uncharacterized protein</fullName>
    </submittedName>
</protein>
<accession>A0AAD5R8L2</accession>
<evidence type="ECO:0000313" key="1">
    <source>
        <dbReference type="EMBL" id="KAJ1371426.1"/>
    </source>
</evidence>
<gene>
    <name evidence="1" type="ORF">KIN20_033378</name>
    <name evidence="2" type="ORF">KIN20_036954</name>
</gene>
<organism evidence="1 3">
    <name type="scientific">Parelaphostrongylus tenuis</name>
    <name type="common">Meningeal worm</name>
    <dbReference type="NCBI Taxonomy" id="148309"/>
    <lineage>
        <taxon>Eukaryota</taxon>
        <taxon>Metazoa</taxon>
        <taxon>Ecdysozoa</taxon>
        <taxon>Nematoda</taxon>
        <taxon>Chromadorea</taxon>
        <taxon>Rhabditida</taxon>
        <taxon>Rhabditina</taxon>
        <taxon>Rhabditomorpha</taxon>
        <taxon>Strongyloidea</taxon>
        <taxon>Metastrongylidae</taxon>
        <taxon>Parelaphostrongylus</taxon>
    </lineage>
</organism>
<dbReference type="EMBL" id="JAHQIW010007440">
    <property type="protein sequence ID" value="KAJ1374295.1"/>
    <property type="molecule type" value="Genomic_DNA"/>
</dbReference>
<comment type="caution">
    <text evidence="1">The sequence shown here is derived from an EMBL/GenBank/DDBJ whole genome shotgun (WGS) entry which is preliminary data.</text>
</comment>
<sequence>MFFQISARIKILTGMARPSIDAIISLLLATILTVSGCGVLPGGLVSTRKFNITDFVTVPIAMVYTNDSNVAFRFPSMSTSKEQVRLFVERVVKHAVTQTVEHLGRSSFLPDSVTYFILSQLTVTVNYEPFFCKKAVTPEDTNTKDNVLYCVIIGNTFTGDCIPVNDGTPCGVNDTTLGPTDRRQRRITGEITTTNIIMANWPTAMWQSVVDRAVQMLAYGPLERHFFSATVTVGER</sequence>
<keyword evidence="3" id="KW-1185">Reference proteome</keyword>
<proteinExistence type="predicted"/>
<dbReference type="AlphaFoldDB" id="A0AAD5R8L2"/>
<evidence type="ECO:0000313" key="2">
    <source>
        <dbReference type="EMBL" id="KAJ1374295.1"/>
    </source>
</evidence>
<name>A0AAD5R8L2_PARTN</name>
<evidence type="ECO:0000313" key="3">
    <source>
        <dbReference type="Proteomes" id="UP001196413"/>
    </source>
</evidence>
<dbReference type="EMBL" id="JAHQIW010006982">
    <property type="protein sequence ID" value="KAJ1371426.1"/>
    <property type="molecule type" value="Genomic_DNA"/>
</dbReference>